<dbReference type="InterPro" id="IPR001647">
    <property type="entry name" value="HTH_TetR"/>
</dbReference>
<dbReference type="InterPro" id="IPR050109">
    <property type="entry name" value="HTH-type_TetR-like_transc_reg"/>
</dbReference>
<dbReference type="InterPro" id="IPR009057">
    <property type="entry name" value="Homeodomain-like_sf"/>
</dbReference>
<dbReference type="Proteomes" id="UP000757540">
    <property type="component" value="Unassembled WGS sequence"/>
</dbReference>
<evidence type="ECO:0000259" key="5">
    <source>
        <dbReference type="PROSITE" id="PS50977"/>
    </source>
</evidence>
<dbReference type="SUPFAM" id="SSF46689">
    <property type="entry name" value="Homeodomain-like"/>
    <property type="match status" value="1"/>
</dbReference>
<name>A0ABX1ZYR1_9MICO</name>
<organism evidence="6 7">
    <name type="scientific">Isoptericola halotolerans</name>
    <dbReference type="NCBI Taxonomy" id="300560"/>
    <lineage>
        <taxon>Bacteria</taxon>
        <taxon>Bacillati</taxon>
        <taxon>Actinomycetota</taxon>
        <taxon>Actinomycetes</taxon>
        <taxon>Micrococcales</taxon>
        <taxon>Promicromonosporaceae</taxon>
        <taxon>Isoptericola</taxon>
    </lineage>
</organism>
<dbReference type="InterPro" id="IPR054126">
    <property type="entry name" value="CprB_TetR_C"/>
</dbReference>
<gene>
    <name evidence="6" type="ORF">HDG69_000169</name>
</gene>
<dbReference type="EMBL" id="JABEZU010000001">
    <property type="protein sequence ID" value="NOV95616.1"/>
    <property type="molecule type" value="Genomic_DNA"/>
</dbReference>
<dbReference type="RefSeq" id="WP_171781896.1">
    <property type="nucleotide sequence ID" value="NZ_BAAAML010000002.1"/>
</dbReference>
<feature type="DNA-binding region" description="H-T-H motif" evidence="4">
    <location>
        <begin position="34"/>
        <end position="53"/>
    </location>
</feature>
<dbReference type="PROSITE" id="PS50977">
    <property type="entry name" value="HTH_TETR_2"/>
    <property type="match status" value="1"/>
</dbReference>
<evidence type="ECO:0000313" key="7">
    <source>
        <dbReference type="Proteomes" id="UP000757540"/>
    </source>
</evidence>
<dbReference type="Pfam" id="PF21935">
    <property type="entry name" value="TetR_C_45"/>
    <property type="match status" value="1"/>
</dbReference>
<sequence>MAETSRQQQKAATRAAILRTAAEEFDARGYSATSVAQIADRLGLTKGSVYFHFPSKAELAAEVVRAGSVVWEPVLREMDGEGVTGLDALRRLSAEAARRFRDDVTLRAAARLTGDGPTDGLPDPFAGWIDVVRRCLDRAVGAGELRAGTDVDELAWHLAAAFLGTQELARRAPGPPDPVERVDQHWTLLLDDLRPPPA</sequence>
<dbReference type="InterPro" id="IPR047923">
    <property type="entry name" value="ArpA-like"/>
</dbReference>
<accession>A0ABX1ZYR1</accession>
<comment type="caution">
    <text evidence="6">The sequence shown here is derived from an EMBL/GenBank/DDBJ whole genome shotgun (WGS) entry which is preliminary data.</text>
</comment>
<dbReference type="PANTHER" id="PTHR30055">
    <property type="entry name" value="HTH-TYPE TRANSCRIPTIONAL REGULATOR RUTR"/>
    <property type="match status" value="1"/>
</dbReference>
<evidence type="ECO:0000256" key="2">
    <source>
        <dbReference type="ARBA" id="ARBA00023125"/>
    </source>
</evidence>
<dbReference type="PROSITE" id="PS01081">
    <property type="entry name" value="HTH_TETR_1"/>
    <property type="match status" value="1"/>
</dbReference>
<evidence type="ECO:0000256" key="3">
    <source>
        <dbReference type="ARBA" id="ARBA00023163"/>
    </source>
</evidence>
<protein>
    <submittedName>
        <fullName evidence="6">AcrR family transcriptional regulator</fullName>
    </submittedName>
</protein>
<dbReference type="Pfam" id="PF00440">
    <property type="entry name" value="TetR_N"/>
    <property type="match status" value="1"/>
</dbReference>
<dbReference type="SUPFAM" id="SSF48498">
    <property type="entry name" value="Tetracyclin repressor-like, C-terminal domain"/>
    <property type="match status" value="1"/>
</dbReference>
<keyword evidence="2 4" id="KW-0238">DNA-binding</keyword>
<keyword evidence="7" id="KW-1185">Reference proteome</keyword>
<dbReference type="InterPro" id="IPR036271">
    <property type="entry name" value="Tet_transcr_reg_TetR-rel_C_sf"/>
</dbReference>
<dbReference type="PRINTS" id="PR00455">
    <property type="entry name" value="HTHTETR"/>
</dbReference>
<dbReference type="Gene3D" id="1.10.357.10">
    <property type="entry name" value="Tetracycline Repressor, domain 2"/>
    <property type="match status" value="1"/>
</dbReference>
<feature type="domain" description="HTH tetR-type" evidence="5">
    <location>
        <begin position="11"/>
        <end position="71"/>
    </location>
</feature>
<evidence type="ECO:0000256" key="1">
    <source>
        <dbReference type="ARBA" id="ARBA00023015"/>
    </source>
</evidence>
<dbReference type="NCBIfam" id="NF041196">
    <property type="entry name" value="ScbR_bind_reg"/>
    <property type="match status" value="1"/>
</dbReference>
<keyword evidence="1" id="KW-0805">Transcription regulation</keyword>
<reference evidence="6 7" key="1">
    <citation type="submission" date="2020-05" db="EMBL/GenBank/DDBJ databases">
        <title>Genomic Encyclopedia of Type Strains, Phase III (KMG-III): the genomes of soil and plant-associated and newly described type strains.</title>
        <authorList>
            <person name="Whitman W."/>
        </authorList>
    </citation>
    <scope>NUCLEOTIDE SEQUENCE [LARGE SCALE GENOMIC DNA]</scope>
    <source>
        <strain evidence="6 7">KCTC 19046</strain>
    </source>
</reference>
<proteinExistence type="predicted"/>
<dbReference type="InterPro" id="IPR023772">
    <property type="entry name" value="DNA-bd_HTH_TetR-type_CS"/>
</dbReference>
<evidence type="ECO:0000313" key="6">
    <source>
        <dbReference type="EMBL" id="NOV95616.1"/>
    </source>
</evidence>
<evidence type="ECO:0000256" key="4">
    <source>
        <dbReference type="PROSITE-ProRule" id="PRU00335"/>
    </source>
</evidence>
<keyword evidence="3" id="KW-0804">Transcription</keyword>
<dbReference type="PANTHER" id="PTHR30055:SF234">
    <property type="entry name" value="HTH-TYPE TRANSCRIPTIONAL REGULATOR BETI"/>
    <property type="match status" value="1"/>
</dbReference>